<gene>
    <name evidence="7" type="ORF">B0T24DRAFT_663768</name>
</gene>
<evidence type="ECO:0000256" key="1">
    <source>
        <dbReference type="ARBA" id="ARBA00004141"/>
    </source>
</evidence>
<dbReference type="SUPFAM" id="SSF81321">
    <property type="entry name" value="Family A G protein-coupled receptor-like"/>
    <property type="match status" value="1"/>
</dbReference>
<feature type="transmembrane region" description="Helical" evidence="6">
    <location>
        <begin position="20"/>
        <end position="43"/>
    </location>
</feature>
<evidence type="ECO:0008006" key="9">
    <source>
        <dbReference type="Google" id="ProtNLM"/>
    </source>
</evidence>
<feature type="transmembrane region" description="Helical" evidence="6">
    <location>
        <begin position="351"/>
        <end position="370"/>
    </location>
</feature>
<feature type="compositionally biased region" description="Low complexity" evidence="5">
    <location>
        <begin position="302"/>
        <end position="318"/>
    </location>
</feature>
<feature type="compositionally biased region" description="Polar residues" evidence="5">
    <location>
        <begin position="260"/>
        <end position="273"/>
    </location>
</feature>
<dbReference type="GO" id="GO:0004930">
    <property type="term" value="F:G protein-coupled receptor activity"/>
    <property type="evidence" value="ECO:0007669"/>
    <property type="project" value="TreeGrafter"/>
</dbReference>
<feature type="transmembrane region" description="Helical" evidence="6">
    <location>
        <begin position="121"/>
        <end position="139"/>
    </location>
</feature>
<dbReference type="Gene3D" id="1.20.1070.10">
    <property type="entry name" value="Rhodopsin 7-helix transmembrane proteins"/>
    <property type="match status" value="1"/>
</dbReference>
<name>A0AAE0NDS1_9PEZI</name>
<evidence type="ECO:0000256" key="2">
    <source>
        <dbReference type="ARBA" id="ARBA00022692"/>
    </source>
</evidence>
<keyword evidence="4 6" id="KW-0472">Membrane</keyword>
<evidence type="ECO:0000256" key="4">
    <source>
        <dbReference type="ARBA" id="ARBA00023136"/>
    </source>
</evidence>
<feature type="region of interest" description="Disordered" evidence="5">
    <location>
        <begin position="239"/>
        <end position="344"/>
    </location>
</feature>
<evidence type="ECO:0000256" key="3">
    <source>
        <dbReference type="ARBA" id="ARBA00022989"/>
    </source>
</evidence>
<feature type="compositionally biased region" description="Pro residues" evidence="5">
    <location>
        <begin position="291"/>
        <end position="300"/>
    </location>
</feature>
<accession>A0AAE0NDS1</accession>
<feature type="compositionally biased region" description="Basic and acidic residues" evidence="5">
    <location>
        <begin position="274"/>
        <end position="283"/>
    </location>
</feature>
<reference evidence="7" key="2">
    <citation type="submission" date="2023-06" db="EMBL/GenBank/DDBJ databases">
        <authorList>
            <consortium name="Lawrence Berkeley National Laboratory"/>
            <person name="Haridas S."/>
            <person name="Hensen N."/>
            <person name="Bonometti L."/>
            <person name="Westerberg I."/>
            <person name="Brannstrom I.O."/>
            <person name="Guillou S."/>
            <person name="Cros-Aarteil S."/>
            <person name="Calhoun S."/>
            <person name="Kuo A."/>
            <person name="Mondo S."/>
            <person name="Pangilinan J."/>
            <person name="Riley R."/>
            <person name="Labutti K."/>
            <person name="Andreopoulos B."/>
            <person name="Lipzen A."/>
            <person name="Chen C."/>
            <person name="Yanf M."/>
            <person name="Daum C."/>
            <person name="Ng V."/>
            <person name="Clum A."/>
            <person name="Steindorff A."/>
            <person name="Ohm R."/>
            <person name="Martin F."/>
            <person name="Silar P."/>
            <person name="Natvig D."/>
            <person name="Lalanne C."/>
            <person name="Gautier V."/>
            <person name="Ament-Velasquez S.L."/>
            <person name="Kruys A."/>
            <person name="Hutchinson M.I."/>
            <person name="Powell A.J."/>
            <person name="Barry K."/>
            <person name="Miller A.N."/>
            <person name="Grigoriev I.V."/>
            <person name="Debuchy R."/>
            <person name="Gladieux P."/>
            <person name="Thoren M.H."/>
            <person name="Johannesson H."/>
        </authorList>
    </citation>
    <scope>NUCLEOTIDE SEQUENCE</scope>
    <source>
        <strain evidence="7">CBS 958.72</strain>
    </source>
</reference>
<sequence length="444" mass="49463">MMLHGRGEASLSEEQLRALGIVTRTASAMSALGVVTIIVTFSLSRHFRNPMHRLIFINAFYNAFDVTCTMISISGPKAGQTSPLCQFQAFLNQMYVSVTTYSVGELMAEGHGARRFPVADVLWTLFMAVNVFLIVFRSYDIEALRKLEWKYIVVASIVTFVPALAFLFVRNDDKGPMYGSVTLWCAVAPSWVLIRIVCYYVPIWTMVLITIVLYCLVGIEIVKRRRALQSITSDSVPLDDTMRPAGAASETWSEDADAQNYYSNNTTPTSPKDGTTDELEHTHAHARFSPWPRPHPPTQPLAPSSTPASYSKSSTPAAILPPTTARPHHAQTHEQPPTTPRLQPMKSSLSFRQYILMPLFFFLALLSVWVAPTTNRVAAFASPSFSSYPLLLVVGATGSLRGFWNGMVFVTIGMKSRSTRRRQEQRRWGVEEDERGGRGGAEVR</sequence>
<reference evidence="7" key="1">
    <citation type="journal article" date="2023" name="Mol. Phylogenet. Evol.">
        <title>Genome-scale phylogeny and comparative genomics of the fungal order Sordariales.</title>
        <authorList>
            <person name="Hensen N."/>
            <person name="Bonometti L."/>
            <person name="Westerberg I."/>
            <person name="Brannstrom I.O."/>
            <person name="Guillou S."/>
            <person name="Cros-Aarteil S."/>
            <person name="Calhoun S."/>
            <person name="Haridas S."/>
            <person name="Kuo A."/>
            <person name="Mondo S."/>
            <person name="Pangilinan J."/>
            <person name="Riley R."/>
            <person name="LaButti K."/>
            <person name="Andreopoulos B."/>
            <person name="Lipzen A."/>
            <person name="Chen C."/>
            <person name="Yan M."/>
            <person name="Daum C."/>
            <person name="Ng V."/>
            <person name="Clum A."/>
            <person name="Steindorff A."/>
            <person name="Ohm R.A."/>
            <person name="Martin F."/>
            <person name="Silar P."/>
            <person name="Natvig D.O."/>
            <person name="Lalanne C."/>
            <person name="Gautier V."/>
            <person name="Ament-Velasquez S.L."/>
            <person name="Kruys A."/>
            <person name="Hutchinson M.I."/>
            <person name="Powell A.J."/>
            <person name="Barry K."/>
            <person name="Miller A.N."/>
            <person name="Grigoriev I.V."/>
            <person name="Debuchy R."/>
            <person name="Gladieux P."/>
            <person name="Hiltunen Thoren M."/>
            <person name="Johannesson H."/>
        </authorList>
    </citation>
    <scope>NUCLEOTIDE SEQUENCE</scope>
    <source>
        <strain evidence="7">CBS 958.72</strain>
    </source>
</reference>
<feature type="compositionally biased region" description="Basic and acidic residues" evidence="5">
    <location>
        <begin position="421"/>
        <end position="444"/>
    </location>
</feature>
<evidence type="ECO:0000313" key="8">
    <source>
        <dbReference type="Proteomes" id="UP001287356"/>
    </source>
</evidence>
<keyword evidence="3 6" id="KW-1133">Transmembrane helix</keyword>
<dbReference type="GO" id="GO:0005886">
    <property type="term" value="C:plasma membrane"/>
    <property type="evidence" value="ECO:0007669"/>
    <property type="project" value="TreeGrafter"/>
</dbReference>
<evidence type="ECO:0000256" key="5">
    <source>
        <dbReference type="SAM" id="MobiDB-lite"/>
    </source>
</evidence>
<feature type="transmembrane region" description="Helical" evidence="6">
    <location>
        <begin position="390"/>
        <end position="412"/>
    </location>
</feature>
<comment type="caution">
    <text evidence="7">The sequence shown here is derived from an EMBL/GenBank/DDBJ whole genome shotgun (WGS) entry which is preliminary data.</text>
</comment>
<proteinExistence type="predicted"/>
<dbReference type="Proteomes" id="UP001287356">
    <property type="component" value="Unassembled WGS sequence"/>
</dbReference>
<evidence type="ECO:0000313" key="7">
    <source>
        <dbReference type="EMBL" id="KAK3379634.1"/>
    </source>
</evidence>
<keyword evidence="8" id="KW-1185">Reference proteome</keyword>
<feature type="region of interest" description="Disordered" evidence="5">
    <location>
        <begin position="420"/>
        <end position="444"/>
    </location>
</feature>
<dbReference type="GO" id="GO:0007189">
    <property type="term" value="P:adenylate cyclase-activating G protein-coupled receptor signaling pathway"/>
    <property type="evidence" value="ECO:0007669"/>
    <property type="project" value="TreeGrafter"/>
</dbReference>
<organism evidence="7 8">
    <name type="scientific">Lasiosphaeria ovina</name>
    <dbReference type="NCBI Taxonomy" id="92902"/>
    <lineage>
        <taxon>Eukaryota</taxon>
        <taxon>Fungi</taxon>
        <taxon>Dikarya</taxon>
        <taxon>Ascomycota</taxon>
        <taxon>Pezizomycotina</taxon>
        <taxon>Sordariomycetes</taxon>
        <taxon>Sordariomycetidae</taxon>
        <taxon>Sordariales</taxon>
        <taxon>Lasiosphaeriaceae</taxon>
        <taxon>Lasiosphaeria</taxon>
    </lineage>
</organism>
<protein>
    <recommendedName>
        <fullName evidence="9">G-protein coupled receptors family 2 profile 2 domain-containing protein</fullName>
    </recommendedName>
</protein>
<dbReference type="PANTHER" id="PTHR23112:SF0">
    <property type="entry name" value="TRANSMEMBRANE PROTEIN 116"/>
    <property type="match status" value="1"/>
</dbReference>
<evidence type="ECO:0000256" key="6">
    <source>
        <dbReference type="SAM" id="Phobius"/>
    </source>
</evidence>
<feature type="transmembrane region" description="Helical" evidence="6">
    <location>
        <begin position="151"/>
        <end position="169"/>
    </location>
</feature>
<keyword evidence="2 6" id="KW-0812">Transmembrane</keyword>
<feature type="transmembrane region" description="Helical" evidence="6">
    <location>
        <begin position="203"/>
        <end position="222"/>
    </location>
</feature>
<dbReference type="EMBL" id="JAULSN010000002">
    <property type="protein sequence ID" value="KAK3379634.1"/>
    <property type="molecule type" value="Genomic_DNA"/>
</dbReference>
<comment type="subcellular location">
    <subcellularLocation>
        <location evidence="1">Membrane</location>
        <topology evidence="1">Multi-pass membrane protein</topology>
    </subcellularLocation>
</comment>
<dbReference type="AlphaFoldDB" id="A0AAE0NDS1"/>
<dbReference type="PANTHER" id="PTHR23112">
    <property type="entry name" value="G PROTEIN-COUPLED RECEPTOR 157-RELATED"/>
    <property type="match status" value="1"/>
</dbReference>